<evidence type="ECO:0008006" key="3">
    <source>
        <dbReference type="Google" id="ProtNLM"/>
    </source>
</evidence>
<dbReference type="PROSITE" id="PS51257">
    <property type="entry name" value="PROKAR_LIPOPROTEIN"/>
    <property type="match status" value="1"/>
</dbReference>
<organism evidence="1 2">
    <name type="scientific">Flavobacterium enshiense DK69</name>
    <dbReference type="NCBI Taxonomy" id="1107311"/>
    <lineage>
        <taxon>Bacteria</taxon>
        <taxon>Pseudomonadati</taxon>
        <taxon>Bacteroidota</taxon>
        <taxon>Flavobacteriia</taxon>
        <taxon>Flavobacteriales</taxon>
        <taxon>Flavobacteriaceae</taxon>
        <taxon>Flavobacterium</taxon>
    </lineage>
</organism>
<dbReference type="Proteomes" id="UP000030149">
    <property type="component" value="Unassembled WGS sequence"/>
</dbReference>
<reference evidence="1 2" key="2">
    <citation type="journal article" date="2015" name="Stand. Genomic Sci.">
        <title>High quality draft genomic sequence of Flavobacterium enshiense DK69(T) and comparison among Flavobacterium genomes.</title>
        <authorList>
            <person name="Zeng Z."/>
            <person name="Chen C."/>
            <person name="Du H."/>
            <person name="Wang G."/>
            <person name="Li M."/>
        </authorList>
    </citation>
    <scope>NUCLEOTIDE SEQUENCE [LARGE SCALE GENOMIC DNA]</scope>
    <source>
        <strain evidence="1 2">DK69</strain>
    </source>
</reference>
<keyword evidence="2" id="KW-1185">Reference proteome</keyword>
<accession>V6SE37</accession>
<protein>
    <recommendedName>
        <fullName evidence="3">YD repeat-containing protein</fullName>
    </recommendedName>
</protein>
<sequence length="298" mass="35015">MKKIFYLIPLIVFGSCNNDDDNSFHEPINENDFKIESYHAFYGVYPTTLSLNTDSNNLVKFKYDNQGRLIKRIGDIKYFSPNSGSGPVISDSLFTDLVYYENKVKLTKGISYLGYSTLENESIITFDSQNRIQKKTNRYDTGSGIKLDTINFIYNNDKLVKYVKTSNDHFPDVNFDTRHFQESTLYYDSNDNLDSIVTVNSLKYSDTPYIVIHGTKTLVFENYDASFNPFKKLRIFDETFYRSLSRNNYRRCIVKSCPYFYPDYDYYFQPIVGPTTILQTINWNLTYNANGNWMYNRY</sequence>
<name>V6SE37_9FLAO</name>
<proteinExistence type="predicted"/>
<evidence type="ECO:0000313" key="2">
    <source>
        <dbReference type="Proteomes" id="UP000030149"/>
    </source>
</evidence>
<dbReference type="PATRIC" id="fig|1107311.3.peg.384"/>
<comment type="caution">
    <text evidence="1">The sequence shown here is derived from an EMBL/GenBank/DDBJ whole genome shotgun (WGS) entry which is preliminary data.</text>
</comment>
<dbReference type="RefSeq" id="WP_023572447.1">
    <property type="nucleotide sequence ID" value="NZ_AVCS01000004.1"/>
</dbReference>
<dbReference type="EMBL" id="JRLZ01000003">
    <property type="protein sequence ID" value="KGO96707.1"/>
    <property type="molecule type" value="Genomic_DNA"/>
</dbReference>
<gene>
    <name evidence="1" type="ORF">Q767_03085</name>
</gene>
<dbReference type="AlphaFoldDB" id="V6SE37"/>
<evidence type="ECO:0000313" key="1">
    <source>
        <dbReference type="EMBL" id="KGO96707.1"/>
    </source>
</evidence>
<dbReference type="OrthoDB" id="703951at2"/>
<reference evidence="2" key="1">
    <citation type="submission" date="2013-09" db="EMBL/GenBank/DDBJ databases">
        <authorList>
            <person name="Zeng Z."/>
            <person name="Chen C."/>
        </authorList>
    </citation>
    <scope>NUCLEOTIDE SEQUENCE [LARGE SCALE GENOMIC DNA]</scope>
    <source>
        <strain evidence="2">DK69</strain>
    </source>
</reference>
<dbReference type="eggNOG" id="ENOG5032WVW">
    <property type="taxonomic scope" value="Bacteria"/>
</dbReference>